<feature type="transmembrane region" description="Helical" evidence="6">
    <location>
        <begin position="170"/>
        <end position="187"/>
    </location>
</feature>
<keyword evidence="4 6" id="KW-1133">Transmembrane helix</keyword>
<feature type="transmembrane region" description="Helical" evidence="6">
    <location>
        <begin position="234"/>
        <end position="252"/>
    </location>
</feature>
<dbReference type="Gene3D" id="1.20.1740.10">
    <property type="entry name" value="Amino acid/polyamine transporter I"/>
    <property type="match status" value="1"/>
</dbReference>
<feature type="transmembrane region" description="Helical" evidence="6">
    <location>
        <begin position="193"/>
        <end position="213"/>
    </location>
</feature>
<gene>
    <name evidence="7" type="ORF">UFOPK2689_00538</name>
</gene>
<evidence type="ECO:0000313" key="7">
    <source>
        <dbReference type="EMBL" id="CAB4720875.1"/>
    </source>
</evidence>
<dbReference type="InterPro" id="IPR002293">
    <property type="entry name" value="AA/rel_permease1"/>
</dbReference>
<keyword evidence="5 6" id="KW-0472">Membrane</keyword>
<evidence type="ECO:0000256" key="2">
    <source>
        <dbReference type="ARBA" id="ARBA00022448"/>
    </source>
</evidence>
<dbReference type="PANTHER" id="PTHR45649">
    <property type="entry name" value="AMINO-ACID PERMEASE BAT1"/>
    <property type="match status" value="1"/>
</dbReference>
<dbReference type="AlphaFoldDB" id="A0A6J6RIM5"/>
<dbReference type="GO" id="GO:0022857">
    <property type="term" value="F:transmembrane transporter activity"/>
    <property type="evidence" value="ECO:0007669"/>
    <property type="project" value="InterPro"/>
</dbReference>
<keyword evidence="2" id="KW-0813">Transport</keyword>
<feature type="transmembrane region" description="Helical" evidence="6">
    <location>
        <begin position="29"/>
        <end position="52"/>
    </location>
</feature>
<accession>A0A6J6RIM5</accession>
<feature type="transmembrane region" description="Helical" evidence="6">
    <location>
        <begin position="272"/>
        <end position="289"/>
    </location>
</feature>
<dbReference type="Pfam" id="PF13520">
    <property type="entry name" value="AA_permease_2"/>
    <property type="match status" value="1"/>
</dbReference>
<name>A0A6J6RIM5_9ZZZZ</name>
<dbReference type="EMBL" id="CAEZYL010000023">
    <property type="protein sequence ID" value="CAB4720875.1"/>
    <property type="molecule type" value="Genomic_DNA"/>
</dbReference>
<organism evidence="7">
    <name type="scientific">freshwater metagenome</name>
    <dbReference type="NCBI Taxonomy" id="449393"/>
    <lineage>
        <taxon>unclassified sequences</taxon>
        <taxon>metagenomes</taxon>
        <taxon>ecological metagenomes</taxon>
    </lineage>
</organism>
<evidence type="ECO:0000256" key="3">
    <source>
        <dbReference type="ARBA" id="ARBA00022692"/>
    </source>
</evidence>
<evidence type="ECO:0000256" key="4">
    <source>
        <dbReference type="ARBA" id="ARBA00022989"/>
    </source>
</evidence>
<reference evidence="7" key="1">
    <citation type="submission" date="2020-05" db="EMBL/GenBank/DDBJ databases">
        <authorList>
            <person name="Chiriac C."/>
            <person name="Salcher M."/>
            <person name="Ghai R."/>
            <person name="Kavagutti S V."/>
        </authorList>
    </citation>
    <scope>NUCLEOTIDE SEQUENCE</scope>
</reference>
<evidence type="ECO:0000256" key="1">
    <source>
        <dbReference type="ARBA" id="ARBA00004141"/>
    </source>
</evidence>
<comment type="subcellular location">
    <subcellularLocation>
        <location evidence="1">Membrane</location>
        <topology evidence="1">Multi-pass membrane protein</topology>
    </subcellularLocation>
</comment>
<keyword evidence="3 6" id="KW-0812">Transmembrane</keyword>
<dbReference type="GO" id="GO:0016020">
    <property type="term" value="C:membrane"/>
    <property type="evidence" value="ECO:0007669"/>
    <property type="project" value="UniProtKB-SubCell"/>
</dbReference>
<proteinExistence type="predicted"/>
<evidence type="ECO:0000256" key="5">
    <source>
        <dbReference type="ARBA" id="ARBA00023136"/>
    </source>
</evidence>
<dbReference type="PANTHER" id="PTHR45649:SF26">
    <property type="entry name" value="OS04G0435100 PROTEIN"/>
    <property type="match status" value="1"/>
</dbReference>
<feature type="transmembrane region" description="Helical" evidence="6">
    <location>
        <begin position="103"/>
        <end position="131"/>
    </location>
</feature>
<feature type="transmembrane region" description="Helical" evidence="6">
    <location>
        <begin position="73"/>
        <end position="91"/>
    </location>
</feature>
<protein>
    <submittedName>
        <fullName evidence="7">Unannotated protein</fullName>
    </submittedName>
</protein>
<sequence>MILVLIPTKHQSTSWVFTHQINNSGFGNYWFYVLPIGFLLTQYTITGFDASAHVSEETGQATKAAAQGLWKSIAYSAVAGWVMLLAFLYAATDEAGITEAGGFSGAIFMGAMSVGWVKIILIITCVGQFFCGMSCVTAGSRMLFAFSRDRAVPGHKNWTKLDKNRNPSHAAFGLGFAALVVSIPAIWSAVAFFAVTSMAVIGLFGSFAIPIWLRWRKGDAFKQGDWNLGNKWKWMAPIAVLEIVIISIYFCMPTTPAGVWWGAEFNLKAANYTPIAFLVVIGAAMIWWWTSAHKHFKGAVNTLNK</sequence>
<evidence type="ECO:0000256" key="6">
    <source>
        <dbReference type="SAM" id="Phobius"/>
    </source>
</evidence>